<proteinExistence type="predicted"/>
<evidence type="ECO:0000313" key="6">
    <source>
        <dbReference type="EMBL" id="CAO96838.1"/>
    </source>
</evidence>
<evidence type="ECO:0000256" key="4">
    <source>
        <dbReference type="ARBA" id="ARBA00023136"/>
    </source>
</evidence>
<keyword evidence="7" id="KW-1185">Reference proteome</keyword>
<name>B2VEN8_ERWT9</name>
<dbReference type="Pfam" id="PF07869">
    <property type="entry name" value="DUF1656"/>
    <property type="match status" value="1"/>
</dbReference>
<keyword evidence="3 5" id="KW-1133">Transmembrane helix</keyword>
<accession>B2VEN8</accession>
<evidence type="ECO:0000313" key="7">
    <source>
        <dbReference type="Proteomes" id="UP000001726"/>
    </source>
</evidence>
<dbReference type="STRING" id="465817.ETA_17920"/>
<dbReference type="HOGENOM" id="CLU_178515_0_0_6"/>
<dbReference type="RefSeq" id="WP_012441527.1">
    <property type="nucleotide sequence ID" value="NC_010694.1"/>
</dbReference>
<dbReference type="eggNOG" id="ENOG5032YWB">
    <property type="taxonomic scope" value="Bacteria"/>
</dbReference>
<dbReference type="AlphaFoldDB" id="B2VEN8"/>
<dbReference type="OrthoDB" id="5902102at2"/>
<keyword evidence="2 5" id="KW-0812">Transmembrane</keyword>
<feature type="transmembrane region" description="Helical" evidence="5">
    <location>
        <begin position="49"/>
        <end position="69"/>
    </location>
</feature>
<gene>
    <name evidence="6" type="primary">ydhI</name>
    <name evidence="6" type="ordered locus">ETA_17920</name>
</gene>
<dbReference type="KEGG" id="eta:ETA_17920"/>
<feature type="transmembrane region" description="Helical" evidence="5">
    <location>
        <begin position="15"/>
        <end position="37"/>
    </location>
</feature>
<evidence type="ECO:0000256" key="1">
    <source>
        <dbReference type="ARBA" id="ARBA00022475"/>
    </source>
</evidence>
<dbReference type="EMBL" id="CU468135">
    <property type="protein sequence ID" value="CAO96838.1"/>
    <property type="molecule type" value="Genomic_DNA"/>
</dbReference>
<dbReference type="Proteomes" id="UP000001726">
    <property type="component" value="Chromosome"/>
</dbReference>
<evidence type="ECO:0000256" key="2">
    <source>
        <dbReference type="ARBA" id="ARBA00022692"/>
    </source>
</evidence>
<reference evidence="6 7" key="1">
    <citation type="journal article" date="2008" name="Environ. Microbiol.">
        <title>The genome of Erwinia tasmaniensis strain Et1/99, a non-pathogenic bacterium in the genus Erwinia.</title>
        <authorList>
            <person name="Kube M."/>
            <person name="Migdoll A.M."/>
            <person name="Mueller I."/>
            <person name="Kuhl H."/>
            <person name="Beck A."/>
            <person name="Reinhardt R."/>
            <person name="Geider K."/>
        </authorList>
    </citation>
    <scope>NUCLEOTIDE SEQUENCE [LARGE SCALE GENOMIC DNA]</scope>
    <source>
        <strain evidence="7">DSM 17950 / CFBP 7177 / CIP 109463 / NCPPB 4357 / Et1/99</strain>
    </source>
</reference>
<keyword evidence="1" id="KW-1003">Cell membrane</keyword>
<keyword evidence="4 5" id="KW-0472">Membrane</keyword>
<protein>
    <recommendedName>
        <fullName evidence="8">DUF1656 domain-containing protein</fullName>
    </recommendedName>
</protein>
<evidence type="ECO:0000256" key="5">
    <source>
        <dbReference type="SAM" id="Phobius"/>
    </source>
</evidence>
<dbReference type="InterPro" id="IPR012451">
    <property type="entry name" value="DUF1656"/>
</dbReference>
<evidence type="ECO:0008006" key="8">
    <source>
        <dbReference type="Google" id="ProtNLM"/>
    </source>
</evidence>
<evidence type="ECO:0000256" key="3">
    <source>
        <dbReference type="ARBA" id="ARBA00022989"/>
    </source>
</evidence>
<organism evidence="6 7">
    <name type="scientific">Erwinia tasmaniensis (strain DSM 17950 / CFBP 7177 / CIP 109463 / NCPPB 4357 / Et1/99)</name>
    <dbReference type="NCBI Taxonomy" id="465817"/>
    <lineage>
        <taxon>Bacteria</taxon>
        <taxon>Pseudomonadati</taxon>
        <taxon>Pseudomonadota</taxon>
        <taxon>Gammaproteobacteria</taxon>
        <taxon>Enterobacterales</taxon>
        <taxon>Erwiniaceae</taxon>
        <taxon>Erwinia</taxon>
    </lineage>
</organism>
<sequence length="74" mass="8596">MAIPMTELVLGSSLYFPPFFKALLLGFFFWLLLHALVRDWIYSGDIWHPTLLDLSLFILCVTASQWLLIHRVTS</sequence>